<dbReference type="Proteomes" id="UP000254771">
    <property type="component" value="Unassembled WGS sequence"/>
</dbReference>
<comment type="caution">
    <text evidence="1">The sequence shown here is derived from an EMBL/GenBank/DDBJ whole genome shotgun (WGS) entry which is preliminary data.</text>
</comment>
<keyword evidence="2" id="KW-1185">Reference proteome</keyword>
<name>A0A370DAU2_9GAMM</name>
<gene>
    <name evidence="1" type="ORF">DIZ78_16440</name>
</gene>
<sequence>MEIKFNNFPKELHDSDWYSPHKLSYKRPFLVRLVEVSIPPVFRSSREFVGAERISIPFATDLYLWVFNWRAIDGVEDVIAFVWDTPRRTFLVDFRAETFLNVIREIYTEKIDFKKHSSAYLALYFETGAVRRKKQSLALSLDEVRRPENIEQERWNDMLERVSGNDEPVILDREREALYQVSSGYKKGFLPSIEYKLLMEDCVFPQPKTPGTVAGLDQPWCASMLHQLDIPSSERRAENNKESQRALKNLKNWRPSDSEAGAEEVLQESLKNFERRFSERRWIDIWPAEEDALRDEARELFSYINERCLDYHIPDAWTQLPWADDIGDELRVLRKTLSFYNGHSHYEIIDRRGGYPRRTEMLFAIADSEVPEGVDRLIPLNGMSATLHKLNAAYKLNLNSTTAAEYLDFFCDMVHGDEGLFHIVESIDDAKWRCHSKDQRDVLSDTIRPIRIWPVSDPDKSFMVADAFLIYSDKFFHTCFHVYPDGSVAMDDDTPVMGRLCMVPELFTTKTHFLLRLPHDFVLP</sequence>
<accession>A0A370DAU2</accession>
<proteinExistence type="predicted"/>
<dbReference type="AlphaFoldDB" id="A0A370DAU2"/>
<evidence type="ECO:0000313" key="2">
    <source>
        <dbReference type="Proteomes" id="UP000254771"/>
    </source>
</evidence>
<protein>
    <submittedName>
        <fullName evidence="1">Uncharacterized protein</fullName>
    </submittedName>
</protein>
<dbReference type="EMBL" id="QFXE01000021">
    <property type="protein sequence ID" value="RDH82022.1"/>
    <property type="molecule type" value="Genomic_DNA"/>
</dbReference>
<reference evidence="1 2" key="1">
    <citation type="journal article" date="2018" name="ISME J.">
        <title>Endosymbiont genomes yield clues of tubeworm success.</title>
        <authorList>
            <person name="Li Y."/>
            <person name="Liles M.R."/>
            <person name="Halanych K.M."/>
        </authorList>
    </citation>
    <scope>NUCLEOTIDE SEQUENCE [LARGE SCALE GENOMIC DNA]</scope>
    <source>
        <strain evidence="1">A1462</strain>
    </source>
</reference>
<organism evidence="1 2">
    <name type="scientific">endosymbiont of Escarpia spicata</name>
    <dbReference type="NCBI Taxonomy" id="2200908"/>
    <lineage>
        <taxon>Bacteria</taxon>
        <taxon>Pseudomonadati</taxon>
        <taxon>Pseudomonadota</taxon>
        <taxon>Gammaproteobacteria</taxon>
        <taxon>sulfur-oxidizing symbionts</taxon>
    </lineage>
</organism>
<evidence type="ECO:0000313" key="1">
    <source>
        <dbReference type="EMBL" id="RDH82022.1"/>
    </source>
</evidence>